<evidence type="ECO:0000313" key="3">
    <source>
        <dbReference type="Proteomes" id="UP000253551"/>
    </source>
</evidence>
<comment type="caution">
    <text evidence="2">The sequence shown here is derived from an EMBL/GenBank/DDBJ whole genome shotgun (WGS) entry which is preliminary data.</text>
</comment>
<name>A0A367INL1_RHIST</name>
<keyword evidence="3" id="KW-1185">Reference proteome</keyword>
<dbReference type="OrthoDB" id="2281769at2759"/>
<reference evidence="2 3" key="1">
    <citation type="journal article" date="2018" name="G3 (Bethesda)">
        <title>Phylogenetic and Phylogenomic Definition of Rhizopus Species.</title>
        <authorList>
            <person name="Gryganskyi A.P."/>
            <person name="Golan J."/>
            <person name="Dolatabadi S."/>
            <person name="Mondo S."/>
            <person name="Robb S."/>
            <person name="Idnurm A."/>
            <person name="Muszewska A."/>
            <person name="Steczkiewicz K."/>
            <person name="Masonjones S."/>
            <person name="Liao H.L."/>
            <person name="Gajdeczka M.T."/>
            <person name="Anike F."/>
            <person name="Vuek A."/>
            <person name="Anishchenko I.M."/>
            <person name="Voigt K."/>
            <person name="de Hoog G.S."/>
            <person name="Smith M.E."/>
            <person name="Heitman J."/>
            <person name="Vilgalys R."/>
            <person name="Stajich J.E."/>
        </authorList>
    </citation>
    <scope>NUCLEOTIDE SEQUENCE [LARGE SCALE GENOMIC DNA]</scope>
    <source>
        <strain evidence="2 3">LSU 92-RS-03</strain>
    </source>
</reference>
<accession>A0A367INL1</accession>
<feature type="compositionally biased region" description="Polar residues" evidence="1">
    <location>
        <begin position="1"/>
        <end position="19"/>
    </location>
</feature>
<organism evidence="2 3">
    <name type="scientific">Rhizopus stolonifer</name>
    <name type="common">Rhizopus nigricans</name>
    <dbReference type="NCBI Taxonomy" id="4846"/>
    <lineage>
        <taxon>Eukaryota</taxon>
        <taxon>Fungi</taxon>
        <taxon>Fungi incertae sedis</taxon>
        <taxon>Mucoromycota</taxon>
        <taxon>Mucoromycotina</taxon>
        <taxon>Mucoromycetes</taxon>
        <taxon>Mucorales</taxon>
        <taxon>Mucorineae</taxon>
        <taxon>Rhizopodaceae</taxon>
        <taxon>Rhizopus</taxon>
    </lineage>
</organism>
<feature type="compositionally biased region" description="Basic and acidic residues" evidence="1">
    <location>
        <begin position="21"/>
        <end position="36"/>
    </location>
</feature>
<sequence length="420" mass="49086">SRKHNSYGSGSSQSRNNQRGHYKERNQRQRASYEQEKVDSRAIQILKRILNDADEINFHHRITNATQLLNLMEESRSMGASDSLQFRQEQMALLDICIHDERLQRAIEMPKAPATMKQVFVNLVSGLACYTRLDLVLSWIFDRLTVWPNPDISATDIKKDREWKKWLLNLLKQVLIDSANDQYTYRQTLEMAPTILAGIMSFLDTMDSVDYLPIIVETFTVYSQQYPDFFNLRFTDIIDLLVGWNMDEAIPDSKKSILISAYGKFGPFWAKYLPFTMVLLGHFLSDMESILSELEELYATNMTKYNQKWENCTTILSCYNIILETVLPFISEIEIYENKAQLEYSLDTMLPKLLQILTESLNHFPDTLWTNLSRDTLMLFVSHGPLKYSQYQYPIYLFLAEKTEDRVPSEPLKHVETLIR</sequence>
<dbReference type="AlphaFoldDB" id="A0A367INL1"/>
<dbReference type="STRING" id="4846.A0A367INL1"/>
<dbReference type="EMBL" id="PJQM01006687">
    <property type="protein sequence ID" value="RCH79267.1"/>
    <property type="molecule type" value="Genomic_DNA"/>
</dbReference>
<evidence type="ECO:0000256" key="1">
    <source>
        <dbReference type="SAM" id="MobiDB-lite"/>
    </source>
</evidence>
<feature type="non-terminal residue" evidence="2">
    <location>
        <position position="1"/>
    </location>
</feature>
<gene>
    <name evidence="2" type="ORF">CU098_000481</name>
</gene>
<feature type="non-terminal residue" evidence="2">
    <location>
        <position position="420"/>
    </location>
</feature>
<proteinExistence type="predicted"/>
<protein>
    <submittedName>
        <fullName evidence="2">Uncharacterized protein</fullName>
    </submittedName>
</protein>
<dbReference type="Proteomes" id="UP000253551">
    <property type="component" value="Unassembled WGS sequence"/>
</dbReference>
<evidence type="ECO:0000313" key="2">
    <source>
        <dbReference type="EMBL" id="RCH79267.1"/>
    </source>
</evidence>
<feature type="region of interest" description="Disordered" evidence="1">
    <location>
        <begin position="1"/>
        <end position="36"/>
    </location>
</feature>